<dbReference type="CDD" id="cd03427">
    <property type="entry name" value="NUDIX_MTH1_Nudt1"/>
    <property type="match status" value="1"/>
</dbReference>
<dbReference type="EMBL" id="LNIX01000004">
    <property type="protein sequence ID" value="OXA56262.1"/>
    <property type="molecule type" value="Genomic_DNA"/>
</dbReference>
<keyword evidence="7" id="KW-0460">Magnesium</keyword>
<evidence type="ECO:0000256" key="4">
    <source>
        <dbReference type="ARBA" id="ARBA00011245"/>
    </source>
</evidence>
<dbReference type="InterPro" id="IPR000086">
    <property type="entry name" value="NUDIX_hydrolase_dom"/>
</dbReference>
<evidence type="ECO:0000256" key="2">
    <source>
        <dbReference type="ARBA" id="ARBA00004123"/>
    </source>
</evidence>
<keyword evidence="8" id="KW-0539">Nucleus</keyword>
<dbReference type="GO" id="GO:0046872">
    <property type="term" value="F:metal ion binding"/>
    <property type="evidence" value="ECO:0007669"/>
    <property type="project" value="UniProtKB-KW"/>
</dbReference>
<evidence type="ECO:0000256" key="17">
    <source>
        <dbReference type="ARBA" id="ARBA00030682"/>
    </source>
</evidence>
<dbReference type="OMA" id="MWADDEF"/>
<evidence type="ECO:0000256" key="3">
    <source>
        <dbReference type="ARBA" id="ARBA00005582"/>
    </source>
</evidence>
<dbReference type="InterPro" id="IPR020084">
    <property type="entry name" value="NUDIX_hydrolase_CS"/>
</dbReference>
<evidence type="ECO:0000256" key="9">
    <source>
        <dbReference type="ARBA" id="ARBA00024448"/>
    </source>
</evidence>
<comment type="caution">
    <text evidence="25">The sequence shown here is derived from an EMBL/GenBank/DDBJ whole genome shotgun (WGS) entry which is preliminary data.</text>
</comment>
<evidence type="ECO:0000256" key="12">
    <source>
        <dbReference type="ARBA" id="ARBA00024596"/>
    </source>
</evidence>
<dbReference type="Gene3D" id="3.90.79.10">
    <property type="entry name" value="Nucleoside Triphosphate Pyrophosphohydrolase"/>
    <property type="match status" value="1"/>
</dbReference>
<evidence type="ECO:0000256" key="23">
    <source>
        <dbReference type="ARBA" id="ARBA00053094"/>
    </source>
</evidence>
<proteinExistence type="inferred from homology"/>
<comment type="subunit">
    <text evidence="4">Monomer.</text>
</comment>
<evidence type="ECO:0000256" key="6">
    <source>
        <dbReference type="ARBA" id="ARBA00022801"/>
    </source>
</evidence>
<comment type="subcellular location">
    <subcellularLocation>
        <location evidence="2">Nucleus</location>
    </subcellularLocation>
</comment>
<comment type="cofactor">
    <cofactor evidence="1">
        <name>Mg(2+)</name>
        <dbReference type="ChEBI" id="CHEBI:18420"/>
    </cofactor>
</comment>
<dbReference type="Proteomes" id="UP000198287">
    <property type="component" value="Unassembled WGS sequence"/>
</dbReference>
<dbReference type="GO" id="GO:0042262">
    <property type="term" value="P:DNA protection"/>
    <property type="evidence" value="ECO:0007669"/>
    <property type="project" value="InterPro"/>
</dbReference>
<evidence type="ECO:0000259" key="24">
    <source>
        <dbReference type="PROSITE" id="PS51462"/>
    </source>
</evidence>
<comment type="catalytic activity">
    <reaction evidence="22">
        <text>N(6)-methyl-dATP + H2O = N(6)-methyl-dAMP + diphosphate + H(+)</text>
        <dbReference type="Rhea" id="RHEA:67604"/>
        <dbReference type="ChEBI" id="CHEBI:15377"/>
        <dbReference type="ChEBI" id="CHEBI:15378"/>
        <dbReference type="ChEBI" id="CHEBI:33019"/>
        <dbReference type="ChEBI" id="CHEBI:169976"/>
        <dbReference type="ChEBI" id="CHEBI:172872"/>
    </reaction>
    <physiologicalReaction direction="left-to-right" evidence="22">
        <dbReference type="Rhea" id="RHEA:67605"/>
    </physiologicalReaction>
</comment>
<name>A0A226EFD6_FOLCA</name>
<sequence length="209" mass="23548">MATAGAGGGMAFRQVLTLAFVEKGDQVLLGMKKRGFGHGRWNGFGGKVEAGENVRDAAARELNEECGLTVSSTDLQQFGLIHFLYQGNPRVHEVHVFGTKTFSGELVESEEMAPKWWDKADVPYDFMWPDDRIWYPLFFKGTSFRGMFFFNEDYAKISGYQVTSWDEKDVFASENWDPVAMPDLWEKIKALPVVTMGETMEPEVVVPAP</sequence>
<evidence type="ECO:0000256" key="8">
    <source>
        <dbReference type="ARBA" id="ARBA00023242"/>
    </source>
</evidence>
<feature type="domain" description="Nudix hydrolase" evidence="24">
    <location>
        <begin position="10"/>
        <end position="140"/>
    </location>
</feature>
<evidence type="ECO:0000256" key="10">
    <source>
        <dbReference type="ARBA" id="ARBA00024459"/>
    </source>
</evidence>
<gene>
    <name evidence="25" type="ORF">Fcan01_08977</name>
</gene>
<comment type="function">
    <text evidence="23">Oxidized purine nucleoside triphosphate hydrolase which is a prominent sanitizer of the oxidized nucleotide pool. Catalyzes the hydrolysis of 2-oxo-dATP (2-hydroxy-dATP) into 2-oxo-dAMP. Also has a significant hydrolase activity toward 2-oxo-ATP, 8-oxo-dGTP and 8-oxo-dATP. Through the hydrolysis of oxidized purine nucleoside triphosphates, prevents their incorporation into DNA and the subsequent transversions A:T to C:G and G:C to T:A. Also catalyzes the hydrolysis of methylated purine nucleoside triphosphate preventing their integration into DNA. Through this antimutagenic activity protects cells from oxidative stress.</text>
</comment>
<evidence type="ECO:0000256" key="14">
    <source>
        <dbReference type="ARBA" id="ARBA00026218"/>
    </source>
</evidence>
<evidence type="ECO:0000256" key="5">
    <source>
        <dbReference type="ARBA" id="ARBA00022723"/>
    </source>
</evidence>
<dbReference type="PRINTS" id="PR01403">
    <property type="entry name" value="8OXTPHPHTASE"/>
</dbReference>
<accession>A0A226EFD6</accession>
<comment type="catalytic activity">
    <reaction evidence="21">
        <text>O(6)-methyl-dGTP + H2O = O(6)-methyl-dGMP + diphosphate + H(+)</text>
        <dbReference type="Rhea" id="RHEA:67600"/>
        <dbReference type="ChEBI" id="CHEBI:15377"/>
        <dbReference type="ChEBI" id="CHEBI:15378"/>
        <dbReference type="ChEBI" id="CHEBI:33019"/>
        <dbReference type="ChEBI" id="CHEBI:169974"/>
        <dbReference type="ChEBI" id="CHEBI:169975"/>
    </reaction>
    <physiologicalReaction direction="left-to-right" evidence="21">
        <dbReference type="Rhea" id="RHEA:67601"/>
    </physiologicalReaction>
</comment>
<evidence type="ECO:0000256" key="21">
    <source>
        <dbReference type="ARBA" id="ARBA00048894"/>
    </source>
</evidence>
<dbReference type="GO" id="GO:0008413">
    <property type="term" value="F:8-oxo-7,8-dihydroguanosine triphosphate pyrophosphatase activity"/>
    <property type="evidence" value="ECO:0007669"/>
    <property type="project" value="InterPro"/>
</dbReference>
<dbReference type="Pfam" id="PF00293">
    <property type="entry name" value="NUDIX"/>
    <property type="match status" value="1"/>
</dbReference>
<dbReference type="EC" id="3.6.1.56" evidence="13"/>
<evidence type="ECO:0000256" key="19">
    <source>
        <dbReference type="ARBA" id="ARBA00032071"/>
    </source>
</evidence>
<dbReference type="GO" id="GO:0005634">
    <property type="term" value="C:nucleus"/>
    <property type="evidence" value="ECO:0007669"/>
    <property type="project" value="UniProtKB-SubCell"/>
</dbReference>
<comment type="catalytic activity">
    <reaction evidence="11">
        <text>8-oxo-dGTP + H2O = 8-oxo-dGMP + diphosphate + H(+)</text>
        <dbReference type="Rhea" id="RHEA:31575"/>
        <dbReference type="ChEBI" id="CHEBI:15377"/>
        <dbReference type="ChEBI" id="CHEBI:15378"/>
        <dbReference type="ChEBI" id="CHEBI:33019"/>
        <dbReference type="ChEBI" id="CHEBI:63224"/>
        <dbReference type="ChEBI" id="CHEBI:77896"/>
    </reaction>
    <physiologicalReaction direction="left-to-right" evidence="11">
        <dbReference type="Rhea" id="RHEA:31576"/>
    </physiologicalReaction>
</comment>
<keyword evidence="5" id="KW-0479">Metal-binding</keyword>
<dbReference type="PROSITE" id="PS00893">
    <property type="entry name" value="NUDIX_BOX"/>
    <property type="match status" value="1"/>
</dbReference>
<dbReference type="OrthoDB" id="408303at2759"/>
<evidence type="ECO:0000256" key="15">
    <source>
        <dbReference type="ARBA" id="ARBA00029673"/>
    </source>
</evidence>
<evidence type="ECO:0000256" key="7">
    <source>
        <dbReference type="ARBA" id="ARBA00022842"/>
    </source>
</evidence>
<comment type="catalytic activity">
    <reaction evidence="20">
        <text>N(6)-methyl-ATP + H2O = N(6)-methyl-AMP + diphosphate + H(+)</text>
        <dbReference type="Rhea" id="RHEA:67608"/>
        <dbReference type="ChEBI" id="CHEBI:15377"/>
        <dbReference type="ChEBI" id="CHEBI:15378"/>
        <dbReference type="ChEBI" id="CHEBI:33019"/>
        <dbReference type="ChEBI" id="CHEBI:144842"/>
        <dbReference type="ChEBI" id="CHEBI:172873"/>
    </reaction>
    <physiologicalReaction direction="left-to-right" evidence="20">
        <dbReference type="Rhea" id="RHEA:67609"/>
    </physiologicalReaction>
</comment>
<comment type="catalytic activity">
    <reaction evidence="12">
        <text>2-oxo-ATP + H2O = 2-oxo-AMP + diphosphate + H(+)</text>
        <dbReference type="Rhea" id="RHEA:67392"/>
        <dbReference type="ChEBI" id="CHEBI:15377"/>
        <dbReference type="ChEBI" id="CHEBI:15378"/>
        <dbReference type="ChEBI" id="CHEBI:33019"/>
        <dbReference type="ChEBI" id="CHEBI:71395"/>
        <dbReference type="ChEBI" id="CHEBI:172878"/>
    </reaction>
    <physiologicalReaction direction="left-to-right" evidence="12">
        <dbReference type="Rhea" id="RHEA:67393"/>
    </physiologicalReaction>
</comment>
<dbReference type="AlphaFoldDB" id="A0A226EFD6"/>
<organism evidence="25 26">
    <name type="scientific">Folsomia candida</name>
    <name type="common">Springtail</name>
    <dbReference type="NCBI Taxonomy" id="158441"/>
    <lineage>
        <taxon>Eukaryota</taxon>
        <taxon>Metazoa</taxon>
        <taxon>Ecdysozoa</taxon>
        <taxon>Arthropoda</taxon>
        <taxon>Hexapoda</taxon>
        <taxon>Collembola</taxon>
        <taxon>Entomobryomorpha</taxon>
        <taxon>Isotomoidea</taxon>
        <taxon>Isotomidae</taxon>
        <taxon>Proisotominae</taxon>
        <taxon>Folsomia</taxon>
    </lineage>
</organism>
<dbReference type="PANTHER" id="PTHR43758">
    <property type="entry name" value="7,8-DIHYDRO-8-OXOGUANINE TRIPHOSPHATASE"/>
    <property type="match status" value="1"/>
</dbReference>
<evidence type="ECO:0000256" key="20">
    <source>
        <dbReference type="ARBA" id="ARBA00048002"/>
    </source>
</evidence>
<dbReference type="InterPro" id="IPR003563">
    <property type="entry name" value="8ODP"/>
</dbReference>
<keyword evidence="26" id="KW-1185">Reference proteome</keyword>
<evidence type="ECO:0000256" key="16">
    <source>
        <dbReference type="ARBA" id="ARBA00030634"/>
    </source>
</evidence>
<evidence type="ECO:0000256" key="13">
    <source>
        <dbReference type="ARBA" id="ARBA00026103"/>
    </source>
</evidence>
<comment type="catalytic activity">
    <reaction evidence="10">
        <text>2-oxo-dATP + H2O = 2-oxo-dAMP + diphosphate + H(+)</text>
        <dbReference type="Rhea" id="RHEA:31583"/>
        <dbReference type="ChEBI" id="CHEBI:15377"/>
        <dbReference type="ChEBI" id="CHEBI:15378"/>
        <dbReference type="ChEBI" id="CHEBI:33019"/>
        <dbReference type="ChEBI" id="CHEBI:63212"/>
        <dbReference type="ChEBI" id="CHEBI:77897"/>
        <dbReference type="EC" id="3.6.1.56"/>
    </reaction>
    <physiologicalReaction direction="left-to-right" evidence="10">
        <dbReference type="Rhea" id="RHEA:31584"/>
    </physiologicalReaction>
</comment>
<evidence type="ECO:0000256" key="11">
    <source>
        <dbReference type="ARBA" id="ARBA00024486"/>
    </source>
</evidence>
<dbReference type="GO" id="GO:0005737">
    <property type="term" value="C:cytoplasm"/>
    <property type="evidence" value="ECO:0007669"/>
    <property type="project" value="TreeGrafter"/>
</dbReference>
<evidence type="ECO:0000256" key="18">
    <source>
        <dbReference type="ARBA" id="ARBA00031927"/>
    </source>
</evidence>
<protein>
    <recommendedName>
        <fullName evidence="14">Oxidized purine nucleoside triphosphate hydrolase</fullName>
        <ecNumber evidence="13">3.6.1.56</ecNumber>
    </recommendedName>
    <alternativeName>
        <fullName evidence="18">2-hydroxy-dATP diphosphatase</fullName>
    </alternativeName>
    <alternativeName>
        <fullName evidence="17">7,8-dihydro-8-oxoguanine triphosphatase</fullName>
    </alternativeName>
    <alternativeName>
        <fullName evidence="16">8-oxo-dGTPase</fullName>
    </alternativeName>
    <alternativeName>
        <fullName evidence="19">Methylated purine nucleoside triphosphate hydrolase</fullName>
    </alternativeName>
    <alternativeName>
        <fullName evidence="15">Nucleoside diphosphate-linked moiety X motif 1</fullName>
    </alternativeName>
</protein>
<dbReference type="InterPro" id="IPR015797">
    <property type="entry name" value="NUDIX_hydrolase-like_dom_sf"/>
</dbReference>
<evidence type="ECO:0000313" key="26">
    <source>
        <dbReference type="Proteomes" id="UP000198287"/>
    </source>
</evidence>
<dbReference type="SUPFAM" id="SSF55811">
    <property type="entry name" value="Nudix"/>
    <property type="match status" value="1"/>
</dbReference>
<dbReference type="PROSITE" id="PS51462">
    <property type="entry name" value="NUDIX"/>
    <property type="match status" value="1"/>
</dbReference>
<dbReference type="PANTHER" id="PTHR43758:SF2">
    <property type="entry name" value="OXIDIZED PURINE NUCLEOSIDE TRIPHOSPHATE HYDROLASE"/>
    <property type="match status" value="1"/>
</dbReference>
<reference evidence="25 26" key="1">
    <citation type="submission" date="2015-12" db="EMBL/GenBank/DDBJ databases">
        <title>The genome of Folsomia candida.</title>
        <authorList>
            <person name="Faddeeva A."/>
            <person name="Derks M.F."/>
            <person name="Anvar Y."/>
            <person name="Smit S."/>
            <person name="Van Straalen N."/>
            <person name="Roelofs D."/>
        </authorList>
    </citation>
    <scope>NUCLEOTIDE SEQUENCE [LARGE SCALE GENOMIC DNA]</scope>
    <source>
        <strain evidence="25 26">VU population</strain>
        <tissue evidence="25">Whole body</tissue>
    </source>
</reference>
<comment type="catalytic activity">
    <reaction evidence="9">
        <text>8-oxo-dATP + H2O = 8-oxo-dAMP + diphosphate + H(+)</text>
        <dbReference type="Rhea" id="RHEA:65396"/>
        <dbReference type="ChEBI" id="CHEBI:15377"/>
        <dbReference type="ChEBI" id="CHEBI:15378"/>
        <dbReference type="ChEBI" id="CHEBI:33019"/>
        <dbReference type="ChEBI" id="CHEBI:71361"/>
        <dbReference type="ChEBI" id="CHEBI:172871"/>
    </reaction>
    <physiologicalReaction direction="left-to-right" evidence="9">
        <dbReference type="Rhea" id="RHEA:65397"/>
    </physiologicalReaction>
</comment>
<keyword evidence="6 25" id="KW-0378">Hydrolase</keyword>
<evidence type="ECO:0000256" key="22">
    <source>
        <dbReference type="ARBA" id="ARBA00049032"/>
    </source>
</evidence>
<dbReference type="GO" id="GO:0008828">
    <property type="term" value="F:dATP diphosphatase activity"/>
    <property type="evidence" value="ECO:0007669"/>
    <property type="project" value="UniProtKB-EC"/>
</dbReference>
<evidence type="ECO:0000256" key="1">
    <source>
        <dbReference type="ARBA" id="ARBA00001946"/>
    </source>
</evidence>
<evidence type="ECO:0000313" key="25">
    <source>
        <dbReference type="EMBL" id="OXA56262.1"/>
    </source>
</evidence>
<comment type="similarity">
    <text evidence="3">Belongs to the Nudix hydrolase family.</text>
</comment>